<keyword evidence="1" id="KW-0507">mRNA processing</keyword>
<dbReference type="SMART" id="SM00343">
    <property type="entry name" value="ZnF_C2HC"/>
    <property type="match status" value="1"/>
</dbReference>
<dbReference type="PANTHER" id="PTHR47481:SF7">
    <property type="entry name" value="CCHC-TYPE DOMAIN-CONTAINING PROTEIN"/>
    <property type="match status" value="1"/>
</dbReference>
<evidence type="ECO:0000313" key="4">
    <source>
        <dbReference type="EMBL" id="GJF00313.1"/>
    </source>
</evidence>
<dbReference type="Proteomes" id="UP000703269">
    <property type="component" value="Unassembled WGS sequence"/>
</dbReference>
<dbReference type="GO" id="GO:0008270">
    <property type="term" value="F:zinc ion binding"/>
    <property type="evidence" value="ECO:0007669"/>
    <property type="project" value="UniProtKB-KW"/>
</dbReference>
<dbReference type="InterPro" id="IPR036875">
    <property type="entry name" value="Znf_CCHC_sf"/>
</dbReference>
<dbReference type="AlphaFoldDB" id="A0A9P3GRS4"/>
<sequence>MSPPGVSKLNGTNFEVWVILIHALLTRKGLEAVAFGELSKPETGPNSKGVKEWERKNKESMAEIILHVEETELSHLQLLPTAYEMIEELTRMHRPVGNTTRMSMRRRFHSVKLKPDQSMASYIAEVRTLAQRLRALGVTVNDEDIILALTMGLPRAYDMFVVTLDAMPTDELTLPNVISRLLNEESRHVAVATAEETLEESAAAAVTKAAAKRTAPSNAADAAVRLARITCYNCGEKGHYQANCSSPRSAPVAKVAEAHAASVVVAPRPTRSNIVEIDEEFTNVCHFELALTALVRYLFTSICLS</sequence>
<dbReference type="Pfam" id="PF00098">
    <property type="entry name" value="zf-CCHC"/>
    <property type="match status" value="1"/>
</dbReference>
<protein>
    <recommendedName>
        <fullName evidence="3">CCHC-type domain-containing protein</fullName>
    </recommendedName>
</protein>
<dbReference type="PROSITE" id="PS50158">
    <property type="entry name" value="ZF_CCHC"/>
    <property type="match status" value="1"/>
</dbReference>
<dbReference type="InterPro" id="IPR001878">
    <property type="entry name" value="Znf_CCHC"/>
</dbReference>
<name>A0A9P3GRS4_9APHY</name>
<organism evidence="4 5">
    <name type="scientific">Phanerochaete sordida</name>
    <dbReference type="NCBI Taxonomy" id="48140"/>
    <lineage>
        <taxon>Eukaryota</taxon>
        <taxon>Fungi</taxon>
        <taxon>Dikarya</taxon>
        <taxon>Basidiomycota</taxon>
        <taxon>Agaricomycotina</taxon>
        <taxon>Agaricomycetes</taxon>
        <taxon>Polyporales</taxon>
        <taxon>Phanerochaetaceae</taxon>
        <taxon>Phanerochaete</taxon>
    </lineage>
</organism>
<keyword evidence="5" id="KW-1185">Reference proteome</keyword>
<dbReference type="OrthoDB" id="2737924at2759"/>
<dbReference type="Gene3D" id="4.10.60.10">
    <property type="entry name" value="Zinc finger, CCHC-type"/>
    <property type="match status" value="1"/>
</dbReference>
<gene>
    <name evidence="4" type="ORF">PsYK624_165980</name>
</gene>
<dbReference type="GO" id="GO:0003676">
    <property type="term" value="F:nucleic acid binding"/>
    <property type="evidence" value="ECO:0007669"/>
    <property type="project" value="InterPro"/>
</dbReference>
<dbReference type="SUPFAM" id="SSF57756">
    <property type="entry name" value="Retrovirus zinc finger-like domains"/>
    <property type="match status" value="1"/>
</dbReference>
<dbReference type="Pfam" id="PF14223">
    <property type="entry name" value="Retrotran_gag_2"/>
    <property type="match status" value="1"/>
</dbReference>
<evidence type="ECO:0000259" key="3">
    <source>
        <dbReference type="PROSITE" id="PS50158"/>
    </source>
</evidence>
<keyword evidence="2" id="KW-0479">Metal-binding</keyword>
<evidence type="ECO:0000313" key="5">
    <source>
        <dbReference type="Proteomes" id="UP000703269"/>
    </source>
</evidence>
<keyword evidence="2" id="KW-0863">Zinc-finger</keyword>
<reference evidence="4 5" key="1">
    <citation type="submission" date="2021-08" db="EMBL/GenBank/DDBJ databases">
        <title>Draft Genome Sequence of Phanerochaete sordida strain YK-624.</title>
        <authorList>
            <person name="Mori T."/>
            <person name="Dohra H."/>
            <person name="Suzuki T."/>
            <person name="Kawagishi H."/>
            <person name="Hirai H."/>
        </authorList>
    </citation>
    <scope>NUCLEOTIDE SEQUENCE [LARGE SCALE GENOMIC DNA]</scope>
    <source>
        <strain evidence="4 5">YK-624</strain>
    </source>
</reference>
<dbReference type="EMBL" id="BPQB01000145">
    <property type="protein sequence ID" value="GJF00313.1"/>
    <property type="molecule type" value="Genomic_DNA"/>
</dbReference>
<comment type="caution">
    <text evidence="4">The sequence shown here is derived from an EMBL/GenBank/DDBJ whole genome shotgun (WGS) entry which is preliminary data.</text>
</comment>
<evidence type="ECO:0000256" key="2">
    <source>
        <dbReference type="PROSITE-ProRule" id="PRU00047"/>
    </source>
</evidence>
<accession>A0A9P3GRS4</accession>
<dbReference type="GO" id="GO:0006397">
    <property type="term" value="P:mRNA processing"/>
    <property type="evidence" value="ECO:0007669"/>
    <property type="project" value="UniProtKB-KW"/>
</dbReference>
<evidence type="ECO:0000256" key="1">
    <source>
        <dbReference type="ARBA" id="ARBA00022664"/>
    </source>
</evidence>
<keyword evidence="2" id="KW-0862">Zinc</keyword>
<feature type="domain" description="CCHC-type" evidence="3">
    <location>
        <begin position="231"/>
        <end position="244"/>
    </location>
</feature>
<dbReference type="PANTHER" id="PTHR47481">
    <property type="match status" value="1"/>
</dbReference>
<proteinExistence type="predicted"/>